<protein>
    <submittedName>
        <fullName evidence="2">Uncharacterized protein</fullName>
    </submittedName>
</protein>
<dbReference type="Proteomes" id="UP001314263">
    <property type="component" value="Unassembled WGS sequence"/>
</dbReference>
<organism evidence="2 3">
    <name type="scientific">Coccomyxa viridis</name>
    <dbReference type="NCBI Taxonomy" id="1274662"/>
    <lineage>
        <taxon>Eukaryota</taxon>
        <taxon>Viridiplantae</taxon>
        <taxon>Chlorophyta</taxon>
        <taxon>core chlorophytes</taxon>
        <taxon>Trebouxiophyceae</taxon>
        <taxon>Trebouxiophyceae incertae sedis</taxon>
        <taxon>Coccomyxaceae</taxon>
        <taxon>Coccomyxa</taxon>
    </lineage>
</organism>
<accession>A0AAV1I4R5</accession>
<comment type="caution">
    <text evidence="2">The sequence shown here is derived from an EMBL/GenBank/DDBJ whole genome shotgun (WGS) entry which is preliminary data.</text>
</comment>
<sequence>MAVRHILSQTGLQQMHQGVLWASSVSLQKNLFSVSRSSSDESDRPDERQQTSQDHEAHAAGTSAQFFGDGVKAVVGTAAQKVKQAVGLEKQHGKEGSQGMEPAGVMENKDSAGDKSSQYQELLSKHKKTNDDLLKGANVSDLYAKENTHATSAANTKTGGDQELGGKGSSGAHDK</sequence>
<evidence type="ECO:0000313" key="3">
    <source>
        <dbReference type="Proteomes" id="UP001314263"/>
    </source>
</evidence>
<keyword evidence="3" id="KW-1185">Reference proteome</keyword>
<reference evidence="2 3" key="1">
    <citation type="submission" date="2023-10" db="EMBL/GenBank/DDBJ databases">
        <authorList>
            <person name="Maclean D."/>
            <person name="Macfadyen A."/>
        </authorList>
    </citation>
    <scope>NUCLEOTIDE SEQUENCE [LARGE SCALE GENOMIC DNA]</scope>
</reference>
<feature type="compositionally biased region" description="Basic and acidic residues" evidence="1">
    <location>
        <begin position="38"/>
        <end position="58"/>
    </location>
</feature>
<evidence type="ECO:0000313" key="2">
    <source>
        <dbReference type="EMBL" id="CAK0780384.1"/>
    </source>
</evidence>
<dbReference type="AlphaFoldDB" id="A0AAV1I4R5"/>
<dbReference type="EMBL" id="CAUYUE010000006">
    <property type="protein sequence ID" value="CAK0780384.1"/>
    <property type="molecule type" value="Genomic_DNA"/>
</dbReference>
<feature type="compositionally biased region" description="Polar residues" evidence="1">
    <location>
        <begin position="149"/>
        <end position="159"/>
    </location>
</feature>
<name>A0AAV1I4R5_9CHLO</name>
<feature type="region of interest" description="Disordered" evidence="1">
    <location>
        <begin position="84"/>
        <end position="175"/>
    </location>
</feature>
<feature type="region of interest" description="Disordered" evidence="1">
    <location>
        <begin position="34"/>
        <end position="64"/>
    </location>
</feature>
<proteinExistence type="predicted"/>
<evidence type="ECO:0000256" key="1">
    <source>
        <dbReference type="SAM" id="MobiDB-lite"/>
    </source>
</evidence>
<gene>
    <name evidence="2" type="ORF">CVIRNUC_005034</name>
</gene>